<dbReference type="Proteomes" id="UP000886335">
    <property type="component" value="Unassembled WGS sequence"/>
</dbReference>
<comment type="caution">
    <text evidence="8">The sequence shown here is derived from an EMBL/GenBank/DDBJ whole genome shotgun (WGS) entry which is preliminary data.</text>
</comment>
<dbReference type="InterPro" id="IPR055342">
    <property type="entry name" value="MreC_beta-barrel_core"/>
</dbReference>
<evidence type="ECO:0000256" key="6">
    <source>
        <dbReference type="SAM" id="Phobius"/>
    </source>
</evidence>
<comment type="function">
    <text evidence="5">Involved in formation and maintenance of cell shape.</text>
</comment>
<dbReference type="InterPro" id="IPR042177">
    <property type="entry name" value="Cell/Rod_1"/>
</dbReference>
<dbReference type="PANTHER" id="PTHR34138">
    <property type="entry name" value="CELL SHAPE-DETERMINING PROTEIN MREC"/>
    <property type="match status" value="1"/>
</dbReference>
<keyword evidence="6" id="KW-0812">Transmembrane</keyword>
<evidence type="ECO:0000259" key="7">
    <source>
        <dbReference type="Pfam" id="PF04085"/>
    </source>
</evidence>
<proteinExistence type="inferred from homology"/>
<keyword evidence="3 5" id="KW-0133">Cell shape</keyword>
<dbReference type="EMBL" id="DSBW01000055">
    <property type="protein sequence ID" value="HED30543.1"/>
    <property type="molecule type" value="Genomic_DNA"/>
</dbReference>
<reference evidence="8" key="1">
    <citation type="journal article" date="2020" name="mSystems">
        <title>Genome- and Community-Level Interaction Insights into Carbon Utilization and Element Cycling Functions of Hydrothermarchaeota in Hydrothermal Sediment.</title>
        <authorList>
            <person name="Zhou Z."/>
            <person name="Liu Y."/>
            <person name="Xu W."/>
            <person name="Pan J."/>
            <person name="Luo Z.H."/>
            <person name="Li M."/>
        </authorList>
    </citation>
    <scope>NUCLEOTIDE SEQUENCE [LARGE SCALE GENOMIC DNA]</scope>
    <source>
        <strain evidence="8">SpSt-1181</strain>
    </source>
</reference>
<evidence type="ECO:0000256" key="3">
    <source>
        <dbReference type="ARBA" id="ARBA00022960"/>
    </source>
</evidence>
<dbReference type="PIRSF" id="PIRSF038471">
    <property type="entry name" value="MreC"/>
    <property type="match status" value="1"/>
</dbReference>
<feature type="transmembrane region" description="Helical" evidence="6">
    <location>
        <begin position="12"/>
        <end position="30"/>
    </location>
</feature>
<dbReference type="Gene3D" id="2.40.10.340">
    <property type="entry name" value="Rod shape-determining protein MreC, domain 1"/>
    <property type="match status" value="1"/>
</dbReference>
<comment type="similarity">
    <text evidence="1 5">Belongs to the MreC family.</text>
</comment>
<organism evidence="8">
    <name type="scientific">Prosthecochloris aestuarii</name>
    <dbReference type="NCBI Taxonomy" id="1102"/>
    <lineage>
        <taxon>Bacteria</taxon>
        <taxon>Pseudomonadati</taxon>
        <taxon>Chlorobiota</taxon>
        <taxon>Chlorobiia</taxon>
        <taxon>Chlorobiales</taxon>
        <taxon>Chlorobiaceae</taxon>
        <taxon>Prosthecochloris</taxon>
    </lineage>
</organism>
<protein>
    <recommendedName>
        <fullName evidence="2 5">Cell shape-determining protein MreC</fullName>
    </recommendedName>
    <alternativeName>
        <fullName evidence="4 5">Cell shape protein MreC</fullName>
    </alternativeName>
</protein>
<dbReference type="AlphaFoldDB" id="A0A831SRD6"/>
<dbReference type="PANTHER" id="PTHR34138:SF1">
    <property type="entry name" value="CELL SHAPE-DETERMINING PROTEIN MREC"/>
    <property type="match status" value="1"/>
</dbReference>
<dbReference type="Gene3D" id="2.40.10.350">
    <property type="entry name" value="Rod shape-determining protein MreC, domain 2"/>
    <property type="match status" value="1"/>
</dbReference>
<evidence type="ECO:0000256" key="4">
    <source>
        <dbReference type="ARBA" id="ARBA00032089"/>
    </source>
</evidence>
<dbReference type="Pfam" id="PF04085">
    <property type="entry name" value="MreC"/>
    <property type="match status" value="1"/>
</dbReference>
<evidence type="ECO:0000256" key="2">
    <source>
        <dbReference type="ARBA" id="ARBA00013855"/>
    </source>
</evidence>
<keyword evidence="6" id="KW-1133">Transmembrane helix</keyword>
<accession>A0A831SRD6</accession>
<keyword evidence="6" id="KW-0472">Membrane</keyword>
<evidence type="ECO:0000256" key="1">
    <source>
        <dbReference type="ARBA" id="ARBA00009369"/>
    </source>
</evidence>
<dbReference type="InterPro" id="IPR042175">
    <property type="entry name" value="Cell/Rod_MreC_2"/>
</dbReference>
<dbReference type="InterPro" id="IPR007221">
    <property type="entry name" value="MreC"/>
</dbReference>
<evidence type="ECO:0000256" key="5">
    <source>
        <dbReference type="PIRNR" id="PIRNR038471"/>
    </source>
</evidence>
<sequence length="275" mass="31115">MSRIIAFLSAYTRYILLFIYCGIAGLLIRFNQGPMITNMQSGAIEIRSFLSEQFNGIRHYFLLAGENRELLRQNARMMAELVARDPLLQDLSRLERLDAFLITRSHEDFIPARIVDRRFDSKENALLINAGSADGVKKDMAVVTPDGLVGRVIAVSPHYARIMPVIHHDFSVSVVSDSTRTYGILRWNGENEREAQLLHVPASSALGDNEEIYTSDFSTFALRGVPVGKIIHREKGKQFYDATVRLAVDFASLHYVLVALKSTDQEKQLLLEREE</sequence>
<evidence type="ECO:0000313" key="8">
    <source>
        <dbReference type="EMBL" id="HED30543.1"/>
    </source>
</evidence>
<feature type="domain" description="Rod shape-determining protein MreC beta-barrel core" evidence="7">
    <location>
        <begin position="114"/>
        <end position="258"/>
    </location>
</feature>
<dbReference type="GO" id="GO:0005886">
    <property type="term" value="C:plasma membrane"/>
    <property type="evidence" value="ECO:0007669"/>
    <property type="project" value="TreeGrafter"/>
</dbReference>
<dbReference type="GO" id="GO:0008360">
    <property type="term" value="P:regulation of cell shape"/>
    <property type="evidence" value="ECO:0007669"/>
    <property type="project" value="UniProtKB-KW"/>
</dbReference>
<dbReference type="NCBIfam" id="NF010532">
    <property type="entry name" value="PRK13922.9-3"/>
    <property type="match status" value="1"/>
</dbReference>
<gene>
    <name evidence="8" type="primary">mreC</name>
    <name evidence="8" type="ORF">ENN50_02390</name>
</gene>
<name>A0A831SRD6_PROAE</name>